<evidence type="ECO:0000259" key="2">
    <source>
        <dbReference type="Pfam" id="PF25276"/>
    </source>
</evidence>
<organism evidence="3 6">
    <name type="scientific">Medicago truncatula</name>
    <name type="common">Barrel medic</name>
    <name type="synonym">Medicago tribuloides</name>
    <dbReference type="NCBI Taxonomy" id="3880"/>
    <lineage>
        <taxon>Eukaryota</taxon>
        <taxon>Viridiplantae</taxon>
        <taxon>Streptophyta</taxon>
        <taxon>Embryophyta</taxon>
        <taxon>Tracheophyta</taxon>
        <taxon>Spermatophyta</taxon>
        <taxon>Magnoliopsida</taxon>
        <taxon>eudicotyledons</taxon>
        <taxon>Gunneridae</taxon>
        <taxon>Pentapetalae</taxon>
        <taxon>rosids</taxon>
        <taxon>fabids</taxon>
        <taxon>Fabales</taxon>
        <taxon>Fabaceae</taxon>
        <taxon>Papilionoideae</taxon>
        <taxon>50 kb inversion clade</taxon>
        <taxon>NPAAA clade</taxon>
        <taxon>Hologalegina</taxon>
        <taxon>IRL clade</taxon>
        <taxon>Trifolieae</taxon>
        <taxon>Medicago</taxon>
    </lineage>
</organism>
<reference evidence="3 6" key="1">
    <citation type="journal article" date="2011" name="Nature">
        <title>The Medicago genome provides insight into the evolution of rhizobial symbioses.</title>
        <authorList>
            <person name="Young N.D."/>
            <person name="Debelle F."/>
            <person name="Oldroyd G.E."/>
            <person name="Geurts R."/>
            <person name="Cannon S.B."/>
            <person name="Udvardi M.K."/>
            <person name="Benedito V.A."/>
            <person name="Mayer K.F."/>
            <person name="Gouzy J."/>
            <person name="Schoof H."/>
            <person name="Van de Peer Y."/>
            <person name="Proost S."/>
            <person name="Cook D.R."/>
            <person name="Meyers B.C."/>
            <person name="Spannagl M."/>
            <person name="Cheung F."/>
            <person name="De Mita S."/>
            <person name="Krishnakumar V."/>
            <person name="Gundlach H."/>
            <person name="Zhou S."/>
            <person name="Mudge J."/>
            <person name="Bharti A.K."/>
            <person name="Murray J.D."/>
            <person name="Naoumkina M.A."/>
            <person name="Rosen B."/>
            <person name="Silverstein K.A."/>
            <person name="Tang H."/>
            <person name="Rombauts S."/>
            <person name="Zhao P.X."/>
            <person name="Zhou P."/>
            <person name="Barbe V."/>
            <person name="Bardou P."/>
            <person name="Bechner M."/>
            <person name="Bellec A."/>
            <person name="Berger A."/>
            <person name="Berges H."/>
            <person name="Bidwell S."/>
            <person name="Bisseling T."/>
            <person name="Choisne N."/>
            <person name="Couloux A."/>
            <person name="Denny R."/>
            <person name="Deshpande S."/>
            <person name="Dai X."/>
            <person name="Doyle J.J."/>
            <person name="Dudez A.M."/>
            <person name="Farmer A.D."/>
            <person name="Fouteau S."/>
            <person name="Franken C."/>
            <person name="Gibelin C."/>
            <person name="Gish J."/>
            <person name="Goldstein S."/>
            <person name="Gonzalez A.J."/>
            <person name="Green P.J."/>
            <person name="Hallab A."/>
            <person name="Hartog M."/>
            <person name="Hua A."/>
            <person name="Humphray S.J."/>
            <person name="Jeong D.H."/>
            <person name="Jing Y."/>
            <person name="Jocker A."/>
            <person name="Kenton S.M."/>
            <person name="Kim D.J."/>
            <person name="Klee K."/>
            <person name="Lai H."/>
            <person name="Lang C."/>
            <person name="Lin S."/>
            <person name="Macmil S.L."/>
            <person name="Magdelenat G."/>
            <person name="Matthews L."/>
            <person name="McCorrison J."/>
            <person name="Monaghan E.L."/>
            <person name="Mun J.H."/>
            <person name="Najar F.Z."/>
            <person name="Nicholson C."/>
            <person name="Noirot C."/>
            <person name="O'Bleness M."/>
            <person name="Paule C.R."/>
            <person name="Poulain J."/>
            <person name="Prion F."/>
            <person name="Qin B."/>
            <person name="Qu C."/>
            <person name="Retzel E.F."/>
            <person name="Riddle C."/>
            <person name="Sallet E."/>
            <person name="Samain S."/>
            <person name="Samson N."/>
            <person name="Sanders I."/>
            <person name="Saurat O."/>
            <person name="Scarpelli C."/>
            <person name="Schiex T."/>
            <person name="Segurens B."/>
            <person name="Severin A.J."/>
            <person name="Sherrier D.J."/>
            <person name="Shi R."/>
            <person name="Sims S."/>
            <person name="Singer S.R."/>
            <person name="Sinharoy S."/>
            <person name="Sterck L."/>
            <person name="Viollet A."/>
            <person name="Wang B.B."/>
            <person name="Wang K."/>
            <person name="Wang M."/>
            <person name="Wang X."/>
            <person name="Warfsmann J."/>
            <person name="Weissenbach J."/>
            <person name="White D.D."/>
            <person name="White J.D."/>
            <person name="Wiley G.B."/>
            <person name="Wincker P."/>
            <person name="Xing Y."/>
            <person name="Yang L."/>
            <person name="Yao Z."/>
            <person name="Ying F."/>
            <person name="Zhai J."/>
            <person name="Zhou L."/>
            <person name="Zuber A."/>
            <person name="Denarie J."/>
            <person name="Dixon R.A."/>
            <person name="May G.D."/>
            <person name="Schwartz D.C."/>
            <person name="Rogers J."/>
            <person name="Quetier F."/>
            <person name="Town C.D."/>
            <person name="Roe B.A."/>
        </authorList>
    </citation>
    <scope>NUCLEOTIDE SEQUENCE [LARGE SCALE GENOMIC DNA]</scope>
    <source>
        <strain evidence="3">A17</strain>
        <strain evidence="5 6">cv. Jemalong A17</strain>
    </source>
</reference>
<evidence type="ECO:0000313" key="5">
    <source>
        <dbReference type="EnsemblPlants" id="KEH42250"/>
    </source>
</evidence>
<dbReference type="PANTHER" id="PTHR47291:SF4">
    <property type="entry name" value="UPSTREAM ORF PROTEIN, PUTATIVE-RELATED"/>
    <property type="match status" value="1"/>
</dbReference>
<reference evidence="5" key="3">
    <citation type="submission" date="2015-04" db="UniProtKB">
        <authorList>
            <consortium name="EnsemblPlants"/>
        </authorList>
    </citation>
    <scope>IDENTIFICATION</scope>
    <source>
        <strain evidence="5">cv. Jemalong A17</strain>
    </source>
</reference>
<name>A0A072VVY5_MEDTR</name>
<reference evidence="4" key="4">
    <citation type="journal article" date="2018" name="Nat. Plants">
        <title>Whole-genome landscape of Medicago truncatula symbiotic genes.</title>
        <authorList>
            <person name="Pecrix Y."/>
            <person name="Gamas P."/>
            <person name="Carrere S."/>
        </authorList>
    </citation>
    <scope>NUCLEOTIDE SEQUENCE</scope>
    <source>
        <tissue evidence="4">Leaves</tissue>
    </source>
</reference>
<sequence>MDSNSKCSRFQIPLGSMARSMFFKALLLASAISIVSLLHLLPSMDLAPKTYDHDCIIEFEEDSNLTLTPGSYLFQSRVLNSFWGSFDSLSCKKEINLVSSIVKELKGERLLNFEAETLCIGETSNIAVSTLKKLGFTNVINHRVFSFNKKNFVYSLDHHHDESFDFVLSKDLGKVAVPALVVLEVERILKPNGIGALLLDFDDNDNINMIRYASPISALLRNSSIVHVSLVNNHGLVVFKKKSESKSETESENRSSLFYHQVLPEDCKSVNFAKQFMNLIEPPLAKETPYQEKTTYLPKFKDVSSSKKNLVYVNIVEDEVGDWFPQSYPIHKKDFNVYFVHYNTSIMLSHVKGPRVTFVYHPELNENFKDEAKVNVGEADVKEDEEFDLVAWFKETVENADFVMVKMNIAGKVEMKFLSEIYKNGVICFVDELFLSCSESEDGERERCMDIYKGLRSNGVFVHQWWNTHELHQRSNV</sequence>
<keyword evidence="1" id="KW-1133">Transmembrane helix</keyword>
<dbReference type="Pfam" id="PF25276">
    <property type="entry name" value="DUF7870"/>
    <property type="match status" value="1"/>
</dbReference>
<keyword evidence="6" id="KW-1185">Reference proteome</keyword>
<dbReference type="HOGENOM" id="CLU_024423_0_0_1"/>
<dbReference type="EnsemblPlants" id="KEH42250">
    <property type="protein sequence ID" value="KEH42250"/>
    <property type="gene ID" value="MTR_1g064690"/>
</dbReference>
<evidence type="ECO:0000313" key="6">
    <source>
        <dbReference type="Proteomes" id="UP000002051"/>
    </source>
</evidence>
<protein>
    <submittedName>
        <fullName evidence="3">Peptide upstream ORF protein, putative</fullName>
    </submittedName>
    <submittedName>
        <fullName evidence="4">Putative S-adenosyl-L-methionine-dependent methyltransferase</fullName>
    </submittedName>
</protein>
<dbReference type="EMBL" id="PSQE01000001">
    <property type="protein sequence ID" value="RHN79808.1"/>
    <property type="molecule type" value="Genomic_DNA"/>
</dbReference>
<accession>A0A072VVY5</accession>
<dbReference type="KEGG" id="mtr:25484018"/>
<reference evidence="3 6" key="2">
    <citation type="journal article" date="2014" name="BMC Genomics">
        <title>An improved genome release (version Mt4.0) for the model legume Medicago truncatula.</title>
        <authorList>
            <person name="Tang H."/>
            <person name="Krishnakumar V."/>
            <person name="Bidwell S."/>
            <person name="Rosen B."/>
            <person name="Chan A."/>
            <person name="Zhou S."/>
            <person name="Gentzbittel L."/>
            <person name="Childs K.L."/>
            <person name="Yandell M."/>
            <person name="Gundlach H."/>
            <person name="Mayer K.F."/>
            <person name="Schwartz D.C."/>
            <person name="Town C.D."/>
        </authorList>
    </citation>
    <scope>GENOME REANNOTATION</scope>
    <source>
        <strain evidence="3">A17</strain>
        <strain evidence="5 6">cv. Jemalong A17</strain>
    </source>
</reference>
<keyword evidence="4" id="KW-0808">Transferase</keyword>
<keyword evidence="1" id="KW-0812">Transmembrane</keyword>
<dbReference type="EMBL" id="CM001217">
    <property type="protein sequence ID" value="KEH42250.1"/>
    <property type="molecule type" value="Genomic_DNA"/>
</dbReference>
<dbReference type="GO" id="GO:0032259">
    <property type="term" value="P:methylation"/>
    <property type="evidence" value="ECO:0007669"/>
    <property type="project" value="UniProtKB-KW"/>
</dbReference>
<dbReference type="OrthoDB" id="1076011at2759"/>
<dbReference type="Proteomes" id="UP000265566">
    <property type="component" value="Chromosome 1"/>
</dbReference>
<dbReference type="Proteomes" id="UP000002051">
    <property type="component" value="Unassembled WGS sequence"/>
</dbReference>
<dbReference type="Gramene" id="rna3649">
    <property type="protein sequence ID" value="RHN79808.1"/>
    <property type="gene ID" value="gene3649"/>
</dbReference>
<evidence type="ECO:0000313" key="4">
    <source>
        <dbReference type="EMBL" id="RHN79808.1"/>
    </source>
</evidence>
<dbReference type="InterPro" id="IPR057192">
    <property type="entry name" value="DUF7870"/>
</dbReference>
<gene>
    <name evidence="5" type="primary">25484018</name>
    <name evidence="3" type="ordered locus">MTR_1g064690</name>
    <name evidence="4" type="ORF">MtrunA17_Chr1g0181361</name>
</gene>
<feature type="domain" description="DUF7870" evidence="2">
    <location>
        <begin position="362"/>
        <end position="466"/>
    </location>
</feature>
<keyword evidence="1" id="KW-0472">Membrane</keyword>
<keyword evidence="4" id="KW-0489">Methyltransferase</keyword>
<dbReference type="STRING" id="3880.A0A072VVY5"/>
<dbReference type="GO" id="GO:0008168">
    <property type="term" value="F:methyltransferase activity"/>
    <property type="evidence" value="ECO:0007669"/>
    <property type="project" value="UniProtKB-KW"/>
</dbReference>
<evidence type="ECO:0000313" key="3">
    <source>
        <dbReference type="EMBL" id="KEH42250.1"/>
    </source>
</evidence>
<evidence type="ECO:0000256" key="1">
    <source>
        <dbReference type="SAM" id="Phobius"/>
    </source>
</evidence>
<dbReference type="PANTHER" id="PTHR47291">
    <property type="entry name" value="PEPTIDE UPSTREAM PROTEIN"/>
    <property type="match status" value="1"/>
</dbReference>
<proteinExistence type="predicted"/>
<feature type="transmembrane region" description="Helical" evidence="1">
    <location>
        <begin position="21"/>
        <end position="41"/>
    </location>
</feature>
<dbReference type="AlphaFoldDB" id="A0A072VVY5"/>